<protein>
    <submittedName>
        <fullName evidence="12">Diacetylchitobiose-6-phosphate hydrolase</fullName>
    </submittedName>
</protein>
<dbReference type="InterPro" id="IPR019802">
    <property type="entry name" value="GlycHydrolase_4_CS"/>
</dbReference>
<feature type="binding site" evidence="8">
    <location>
        <position position="202"/>
    </location>
    <ligand>
        <name>Mn(2+)</name>
        <dbReference type="ChEBI" id="CHEBI:29035"/>
    </ligand>
</feature>
<keyword evidence="2 8" id="KW-0479">Metal-binding</keyword>
<dbReference type="Proteomes" id="UP000028185">
    <property type="component" value="Chromosome"/>
</dbReference>
<dbReference type="InterPro" id="IPR001088">
    <property type="entry name" value="Glyco_hydro_4"/>
</dbReference>
<keyword evidence="6 10" id="KW-0326">Glycosidase</keyword>
<dbReference type="PROSITE" id="PS01324">
    <property type="entry name" value="GLYCOSYL_HYDROL_F4"/>
    <property type="match status" value="1"/>
</dbReference>
<sequence length="453" mass="51153">MLKTLKLVTIGGGSSYTPELVEGMILRAHQLPIREWWFVDVEQGAKKQEIVVELARRMVAKAGLDWKIESTLDRREALIEADFVTSQFRVGQLPARYLDETIPLSYGMLGQETNGAGGIFKAFRTIEAYKGIIKDMKDLCPNAWLINFTNPAGIVTEAIANELHWKKVIGLCNIPIGQKKLAAQILGQSEGDLSTRHIGLNHFHFHEVWDKYGENRTQVILETLYGDLREETPEAVKNITNLEFPIQLLRTIGMLPCDYHRYYFLEQEMLEDALEQYRQGNVRAKVVQEVETELFELYKDPQLKDKPKQLELRGGAYYSDVACQIICAIHNDSREELTVSTVNRGVIPYLPENCVVEVTSIISAQGATPLACPPTPPIVTGYLQLMKQMELVTVQAAMTGDYSLALQAFTLNPLISNGPQAEVLLQDMLLAHENYLPQFAPAIQHIKERRNNQ</sequence>
<dbReference type="GO" id="GO:0046872">
    <property type="term" value="F:metal ion binding"/>
    <property type="evidence" value="ECO:0007669"/>
    <property type="project" value="UniProtKB-KW"/>
</dbReference>
<dbReference type="SUPFAM" id="SSF51735">
    <property type="entry name" value="NAD(P)-binding Rossmann-fold domains"/>
    <property type="match status" value="1"/>
</dbReference>
<dbReference type="Pfam" id="PF11975">
    <property type="entry name" value="Glyco_hydro_4C"/>
    <property type="match status" value="1"/>
</dbReference>
<dbReference type="GO" id="GO:0005975">
    <property type="term" value="P:carbohydrate metabolic process"/>
    <property type="evidence" value="ECO:0007669"/>
    <property type="project" value="InterPro"/>
</dbReference>
<accession>A0A075SM64</accession>
<evidence type="ECO:0000313" key="13">
    <source>
        <dbReference type="Proteomes" id="UP000028185"/>
    </source>
</evidence>
<keyword evidence="8" id="KW-0533">Nickel</keyword>
<reference evidence="12 13" key="1">
    <citation type="journal article" date="2014" name="Genome Announc.">
        <title>Whole-Genome Sequence of Streptococcus suis Serotype 4 Reference Strain 6407.</title>
        <authorList>
            <person name="Wang K."/>
            <person name="Chen J."/>
            <person name="Yao H."/>
            <person name="Lu C."/>
        </authorList>
    </citation>
    <scope>NUCLEOTIDE SEQUENCE [LARGE SCALE GENOMIC DNA]</scope>
    <source>
        <strain evidence="12">6407</strain>
    </source>
</reference>
<evidence type="ECO:0000256" key="7">
    <source>
        <dbReference type="PIRSR" id="PIRSR601088-2"/>
    </source>
</evidence>
<name>A0A075SM64_STRSU</name>
<comment type="cofactor">
    <cofactor evidence="10">
        <name>NAD(+)</name>
        <dbReference type="ChEBI" id="CHEBI:57540"/>
    </cofactor>
    <text evidence="10">Binds 1 NAD(+) per subunit.</text>
</comment>
<dbReference type="InterPro" id="IPR022616">
    <property type="entry name" value="Glyco_hydro_4_C"/>
</dbReference>
<keyword evidence="8" id="KW-0170">Cobalt</keyword>
<dbReference type="RefSeq" id="WP_002938572.1">
    <property type="nucleotide sequence ID" value="NZ_ALLE01000018.1"/>
</dbReference>
<evidence type="ECO:0000256" key="6">
    <source>
        <dbReference type="ARBA" id="ARBA00023295"/>
    </source>
</evidence>
<dbReference type="GO" id="GO:0016616">
    <property type="term" value="F:oxidoreductase activity, acting on the CH-OH group of donors, NAD or NADP as acceptor"/>
    <property type="evidence" value="ECO:0007669"/>
    <property type="project" value="InterPro"/>
</dbReference>
<dbReference type="HOGENOM" id="CLU_045951_0_1_9"/>
<dbReference type="InterPro" id="IPR036291">
    <property type="entry name" value="NAD(P)-bd_dom_sf"/>
</dbReference>
<dbReference type="SUPFAM" id="SSF56327">
    <property type="entry name" value="LDH C-terminal domain-like"/>
    <property type="match status" value="1"/>
</dbReference>
<keyword evidence="8" id="KW-0408">Iron</keyword>
<comment type="similarity">
    <text evidence="1 10">Belongs to the glycosyl hydrolase 4 family.</text>
</comment>
<feature type="binding site" evidence="7">
    <location>
        <position position="150"/>
    </location>
    <ligand>
        <name>substrate</name>
    </ligand>
</feature>
<feature type="binding site" evidence="8">
    <location>
        <position position="172"/>
    </location>
    <ligand>
        <name>Mn(2+)</name>
        <dbReference type="ChEBI" id="CHEBI:29035"/>
    </ligand>
</feature>
<feature type="domain" description="Glycosyl hydrolase family 4 C-terminal" evidence="11">
    <location>
        <begin position="198"/>
        <end position="415"/>
    </location>
</feature>
<gene>
    <name evidence="12" type="ORF">ID09_10845</name>
</gene>
<dbReference type="Gene3D" id="3.40.50.720">
    <property type="entry name" value="NAD(P)-binding Rossmann-like Domain"/>
    <property type="match status" value="1"/>
</dbReference>
<dbReference type="CDD" id="cd05296">
    <property type="entry name" value="GH4_P_beta_glucosidase"/>
    <property type="match status" value="1"/>
</dbReference>
<dbReference type="InterPro" id="IPR015955">
    <property type="entry name" value="Lactate_DH/Glyco_Ohase_4_C"/>
</dbReference>
<evidence type="ECO:0000256" key="3">
    <source>
        <dbReference type="ARBA" id="ARBA00022801"/>
    </source>
</evidence>
<keyword evidence="4 10" id="KW-0520">NAD</keyword>
<organism evidence="12 13">
    <name type="scientific">Streptococcus suis 6407</name>
    <dbReference type="NCBI Taxonomy" id="1214179"/>
    <lineage>
        <taxon>Bacteria</taxon>
        <taxon>Bacillati</taxon>
        <taxon>Bacillota</taxon>
        <taxon>Bacilli</taxon>
        <taxon>Lactobacillales</taxon>
        <taxon>Streptococcaceae</taxon>
        <taxon>Streptococcus</taxon>
    </lineage>
</organism>
<feature type="binding site" evidence="7">
    <location>
        <position position="96"/>
    </location>
    <ligand>
        <name>substrate</name>
    </ligand>
</feature>
<dbReference type="PRINTS" id="PR00732">
    <property type="entry name" value="GLHYDRLASE4"/>
</dbReference>
<evidence type="ECO:0000256" key="8">
    <source>
        <dbReference type="PIRSR" id="PIRSR601088-3"/>
    </source>
</evidence>
<keyword evidence="5 8" id="KW-0464">Manganese</keyword>
<evidence type="ECO:0000256" key="1">
    <source>
        <dbReference type="ARBA" id="ARBA00010141"/>
    </source>
</evidence>
<dbReference type="GO" id="GO:0004553">
    <property type="term" value="F:hydrolase activity, hydrolyzing O-glycosyl compounds"/>
    <property type="evidence" value="ECO:0007669"/>
    <property type="project" value="InterPro"/>
</dbReference>
<dbReference type="PANTHER" id="PTHR32092">
    <property type="entry name" value="6-PHOSPHO-BETA-GLUCOSIDASE-RELATED"/>
    <property type="match status" value="1"/>
</dbReference>
<evidence type="ECO:0000256" key="9">
    <source>
        <dbReference type="PIRSR" id="PIRSR601088-4"/>
    </source>
</evidence>
<keyword evidence="3 10" id="KW-0378">Hydrolase</keyword>
<dbReference type="Pfam" id="PF02056">
    <property type="entry name" value="Glyco_hydro_4"/>
    <property type="match status" value="1"/>
</dbReference>
<evidence type="ECO:0000313" key="12">
    <source>
        <dbReference type="EMBL" id="AIG44491.1"/>
    </source>
</evidence>
<evidence type="ECO:0000256" key="10">
    <source>
        <dbReference type="RuleBase" id="RU361152"/>
    </source>
</evidence>
<proteinExistence type="inferred from homology"/>
<dbReference type="PATRIC" id="fig|1214179.4.peg.2161"/>
<evidence type="ECO:0000256" key="5">
    <source>
        <dbReference type="ARBA" id="ARBA00023211"/>
    </source>
</evidence>
<feature type="site" description="Increases basicity of active site Tyr" evidence="9">
    <location>
        <position position="112"/>
    </location>
</feature>
<dbReference type="EMBL" id="CP008921">
    <property type="protein sequence ID" value="AIG44491.1"/>
    <property type="molecule type" value="Genomic_DNA"/>
</dbReference>
<dbReference type="AlphaFoldDB" id="A0A075SM64"/>
<evidence type="ECO:0000259" key="11">
    <source>
        <dbReference type="Pfam" id="PF11975"/>
    </source>
</evidence>
<dbReference type="Gene3D" id="3.90.110.10">
    <property type="entry name" value="Lactate dehydrogenase/glycoside hydrolase, family 4, C-terminal"/>
    <property type="match status" value="1"/>
</dbReference>
<evidence type="ECO:0000256" key="4">
    <source>
        <dbReference type="ARBA" id="ARBA00023027"/>
    </source>
</evidence>
<evidence type="ECO:0000256" key="2">
    <source>
        <dbReference type="ARBA" id="ARBA00022723"/>
    </source>
</evidence>
<dbReference type="PANTHER" id="PTHR32092:SF5">
    <property type="entry name" value="6-PHOSPHO-BETA-GLUCOSIDASE"/>
    <property type="match status" value="1"/>
</dbReference>